<dbReference type="PANTHER" id="PTHR47371:SF3">
    <property type="entry name" value="PHOSPHOGLYCEROL TRANSFERASE I"/>
    <property type="match status" value="1"/>
</dbReference>
<name>A0ABR2IMB8_9EUKA</name>
<evidence type="ECO:0008006" key="3">
    <source>
        <dbReference type="Google" id="ProtNLM"/>
    </source>
</evidence>
<proteinExistence type="predicted"/>
<evidence type="ECO:0000313" key="1">
    <source>
        <dbReference type="EMBL" id="KAK8865422.1"/>
    </source>
</evidence>
<gene>
    <name evidence="1" type="ORF">M9Y10_010968</name>
</gene>
<evidence type="ECO:0000313" key="2">
    <source>
        <dbReference type="Proteomes" id="UP001470230"/>
    </source>
</evidence>
<organism evidence="1 2">
    <name type="scientific">Tritrichomonas musculus</name>
    <dbReference type="NCBI Taxonomy" id="1915356"/>
    <lineage>
        <taxon>Eukaryota</taxon>
        <taxon>Metamonada</taxon>
        <taxon>Parabasalia</taxon>
        <taxon>Tritrichomonadida</taxon>
        <taxon>Tritrichomonadidae</taxon>
        <taxon>Tritrichomonas</taxon>
    </lineage>
</organism>
<protein>
    <recommendedName>
        <fullName evidence="3">Sulfatase N-terminal domain-containing protein</fullName>
    </recommendedName>
</protein>
<dbReference type="InterPro" id="IPR050448">
    <property type="entry name" value="OpgB/LTA_synthase_biosynth"/>
</dbReference>
<comment type="caution">
    <text evidence="1">The sequence shown here is derived from an EMBL/GenBank/DDBJ whole genome shotgun (WGS) entry which is preliminary data.</text>
</comment>
<dbReference type="EMBL" id="JAPFFF010000016">
    <property type="protein sequence ID" value="KAK8865422.1"/>
    <property type="molecule type" value="Genomic_DNA"/>
</dbReference>
<dbReference type="Gene3D" id="3.40.720.10">
    <property type="entry name" value="Alkaline Phosphatase, subunit A"/>
    <property type="match status" value="1"/>
</dbReference>
<reference evidence="1 2" key="1">
    <citation type="submission" date="2024-04" db="EMBL/GenBank/DDBJ databases">
        <title>Tritrichomonas musculus Genome.</title>
        <authorList>
            <person name="Alves-Ferreira E."/>
            <person name="Grigg M."/>
            <person name="Lorenzi H."/>
            <person name="Galac M."/>
        </authorList>
    </citation>
    <scope>NUCLEOTIDE SEQUENCE [LARGE SCALE GENOMIC DNA]</scope>
    <source>
        <strain evidence="1 2">EAF2021</strain>
    </source>
</reference>
<dbReference type="Proteomes" id="UP001470230">
    <property type="component" value="Unassembled WGS sequence"/>
</dbReference>
<dbReference type="InterPro" id="IPR017850">
    <property type="entry name" value="Alkaline_phosphatase_core_sf"/>
</dbReference>
<dbReference type="SUPFAM" id="SSF53649">
    <property type="entry name" value="Alkaline phosphatase-like"/>
    <property type="match status" value="1"/>
</dbReference>
<accession>A0ABR2IMB8</accession>
<dbReference type="PANTHER" id="PTHR47371">
    <property type="entry name" value="LIPOTEICHOIC ACID SYNTHASE"/>
    <property type="match status" value="1"/>
</dbReference>
<sequence>MLKQMLINKFDMEPKVLSTSAQLKNLFIMQLESFPNEFVQNSQISPNLNRYSKEFEYISPIQSQPYTTCSLAGTSALQTGIPQIFPDVLDTLALQHDFEYITGIQGISNILNSYNYNIEYAVTGKSEIMGFDIWIKAHKYKRVYTAYNDLYLYDYVADQYLPMLDNRSRHSNYKNLTMTFAYNIQTHAPYKRPIWFKRKSIDVPLKIHQCFFCCDFGVNKIIKKFLELKMYEHTLMVVVPDHIPYSLNEHELFFLFPGIQKVDSNQKLNINDISYYDFAPTILDLIGIKNYQPDFPFGRNIYLNSTDHSKFCINSDCIKKHEKPDANDLSIIYKFLHFERGRNIVQKYNLSKLFPCKINGTDSFYYSSEPCSKSSMILDINHQKIQF</sequence>
<keyword evidence="2" id="KW-1185">Reference proteome</keyword>